<sequence>MTAFLFGVLSSLAASGIALVLGLLRGSRPLWWLVSACSWCTGTGLGRVYRNQSSAEGDVARDLGRARWVKVLAGRGNVLTREVFCPVWSGERPLESLQILLPDPTARNDSWLDRRSHDVCRFDPGFTPSLLRSQVQSNLDYLARISRSQRHFELHSFNLPNTCRVIATDRAAYITFYSSSAHGRNSPCLYARSPGLLYSIALQQFDSAWADSSPVRSAS</sequence>
<reference evidence="1 2" key="1">
    <citation type="journal article" date="2016" name="Front. Microbiol.">
        <title>Comparative Genomics Analysis of Streptomyces Species Reveals Their Adaptation to the Marine Environment and Their Diversity at the Genomic Level.</title>
        <authorList>
            <person name="Tian X."/>
            <person name="Zhang Z."/>
            <person name="Yang T."/>
            <person name="Chen M."/>
            <person name="Li J."/>
            <person name="Chen F."/>
            <person name="Yang J."/>
            <person name="Li W."/>
            <person name="Zhang B."/>
            <person name="Zhang Z."/>
            <person name="Wu J."/>
            <person name="Zhang C."/>
            <person name="Long L."/>
            <person name="Xiao J."/>
        </authorList>
    </citation>
    <scope>NUCLEOTIDE SEQUENCE [LARGE SCALE GENOMIC DNA]</scope>
    <source>
        <strain evidence="1 2">SCSIO 10429</strain>
    </source>
</reference>
<name>A0A1E7KWS3_9ACTN</name>
<keyword evidence="2" id="KW-1185">Reference proteome</keyword>
<comment type="caution">
    <text evidence="1">The sequence shown here is derived from an EMBL/GenBank/DDBJ whole genome shotgun (WGS) entry which is preliminary data.</text>
</comment>
<protein>
    <submittedName>
        <fullName evidence="1">Uncharacterized protein</fullName>
    </submittedName>
</protein>
<dbReference type="Proteomes" id="UP000176005">
    <property type="component" value="Unassembled WGS sequence"/>
</dbReference>
<evidence type="ECO:0000313" key="1">
    <source>
        <dbReference type="EMBL" id="OEV08349.1"/>
    </source>
</evidence>
<gene>
    <name evidence="1" type="ORF">AN218_26755</name>
</gene>
<dbReference type="PATRIC" id="fig|518642.10.peg.6097"/>
<dbReference type="AlphaFoldDB" id="A0A1E7KWS3"/>
<dbReference type="EMBL" id="LJGW01000428">
    <property type="protein sequence ID" value="OEV08349.1"/>
    <property type="molecule type" value="Genomic_DNA"/>
</dbReference>
<organism evidence="1 2">
    <name type="scientific">Streptomyces nanshensis</name>
    <dbReference type="NCBI Taxonomy" id="518642"/>
    <lineage>
        <taxon>Bacteria</taxon>
        <taxon>Bacillati</taxon>
        <taxon>Actinomycetota</taxon>
        <taxon>Actinomycetes</taxon>
        <taxon>Kitasatosporales</taxon>
        <taxon>Streptomycetaceae</taxon>
        <taxon>Streptomyces</taxon>
    </lineage>
</organism>
<dbReference type="RefSeq" id="WP_070019690.1">
    <property type="nucleotide sequence ID" value="NZ_LJGW01000428.1"/>
</dbReference>
<accession>A0A1E7KWS3</accession>
<proteinExistence type="predicted"/>
<evidence type="ECO:0000313" key="2">
    <source>
        <dbReference type="Proteomes" id="UP000176005"/>
    </source>
</evidence>